<dbReference type="PANTHER" id="PTHR24320:SF274">
    <property type="entry name" value="CHAIN DEHYDROGENASE, PUTATIVE (AFU_ORTHOLOGUE AFUA_4G00440)-RELATED"/>
    <property type="match status" value="1"/>
</dbReference>
<dbReference type="PANTHER" id="PTHR24320">
    <property type="entry name" value="RETINOL DEHYDROGENASE"/>
    <property type="match status" value="1"/>
</dbReference>
<name>A0ABS3U1A0_9ACTN</name>
<keyword evidence="2" id="KW-0560">Oxidoreductase</keyword>
<evidence type="ECO:0000256" key="2">
    <source>
        <dbReference type="ARBA" id="ARBA00023002"/>
    </source>
</evidence>
<dbReference type="PRINTS" id="PR00081">
    <property type="entry name" value="GDHRDH"/>
</dbReference>
<gene>
    <name evidence="3" type="ORF">J5V16_01730</name>
</gene>
<dbReference type="InterPro" id="IPR002347">
    <property type="entry name" value="SDR_fam"/>
</dbReference>
<dbReference type="InterPro" id="IPR036291">
    <property type="entry name" value="NAD(P)-bd_dom_sf"/>
</dbReference>
<proteinExistence type="inferred from homology"/>
<accession>A0ABS3U1A0</accession>
<organism evidence="3 4">
    <name type="scientific">Glycomyces niveus</name>
    <dbReference type="NCBI Taxonomy" id="2820287"/>
    <lineage>
        <taxon>Bacteria</taxon>
        <taxon>Bacillati</taxon>
        <taxon>Actinomycetota</taxon>
        <taxon>Actinomycetes</taxon>
        <taxon>Glycomycetales</taxon>
        <taxon>Glycomycetaceae</taxon>
        <taxon>Glycomyces</taxon>
    </lineage>
</organism>
<comment type="similarity">
    <text evidence="1">Belongs to the short-chain dehydrogenases/reductases (SDR) family.</text>
</comment>
<protein>
    <submittedName>
        <fullName evidence="3">SDR family NAD(P)-dependent oxidoreductase</fullName>
    </submittedName>
</protein>
<dbReference type="Proteomes" id="UP000681341">
    <property type="component" value="Unassembled WGS sequence"/>
</dbReference>
<reference evidence="3 4" key="1">
    <citation type="submission" date="2021-03" db="EMBL/GenBank/DDBJ databases">
        <title>Glycomyces sp. nov., a novel actinomycete isolated from soil.</title>
        <authorList>
            <person name="Yang X."/>
            <person name="Xu X."/>
        </authorList>
    </citation>
    <scope>NUCLEOTIDE SEQUENCE [LARGE SCALE GENOMIC DNA]</scope>
    <source>
        <strain evidence="3 4">NEAU-S30</strain>
    </source>
</reference>
<dbReference type="Pfam" id="PF00106">
    <property type="entry name" value="adh_short"/>
    <property type="match status" value="1"/>
</dbReference>
<keyword evidence="4" id="KW-1185">Reference proteome</keyword>
<evidence type="ECO:0000313" key="3">
    <source>
        <dbReference type="EMBL" id="MBO3731523.1"/>
    </source>
</evidence>
<evidence type="ECO:0000313" key="4">
    <source>
        <dbReference type="Proteomes" id="UP000681341"/>
    </source>
</evidence>
<evidence type="ECO:0000256" key="1">
    <source>
        <dbReference type="ARBA" id="ARBA00006484"/>
    </source>
</evidence>
<dbReference type="EMBL" id="JAGFNP010000001">
    <property type="protein sequence ID" value="MBO3731523.1"/>
    <property type="molecule type" value="Genomic_DNA"/>
</dbReference>
<dbReference type="Gene3D" id="3.40.50.720">
    <property type="entry name" value="NAD(P)-binding Rossmann-like Domain"/>
    <property type="match status" value="1"/>
</dbReference>
<sequence>MALILITGASTGLGEAAARTLADEGHDVVVHTRSKDRVPDIGSLHGAVHGDLSRMDETLSVAAQADAFGRFDAVVHNAGVYRDPFALQVNTIAPYLLTAAMAKPRRLVYLSSGYHRDGSTDLGAIDFAETRVRPGAYEDSKLYVTTLAFAVARRWADTVAHVVDPGWVPTRMGGPGAPGDLEAGHRTQEWLATAPDGAIEPRTGGYWYHRKVSRSHPAASDPDFQHELIERLEAHTGVKLG</sequence>
<dbReference type="SUPFAM" id="SSF51735">
    <property type="entry name" value="NAD(P)-binding Rossmann-fold domains"/>
    <property type="match status" value="1"/>
</dbReference>
<comment type="caution">
    <text evidence="3">The sequence shown here is derived from an EMBL/GenBank/DDBJ whole genome shotgun (WGS) entry which is preliminary data.</text>
</comment>
<dbReference type="RefSeq" id="WP_208494218.1">
    <property type="nucleotide sequence ID" value="NZ_JAGFNP010000001.1"/>
</dbReference>